<name>A0A0B0MXL2_GOSAR</name>
<evidence type="ECO:0000256" key="2">
    <source>
        <dbReference type="SAM" id="Phobius"/>
    </source>
</evidence>
<evidence type="ECO:0000313" key="3">
    <source>
        <dbReference type="EMBL" id="KHG05525.1"/>
    </source>
</evidence>
<reference evidence="4" key="1">
    <citation type="submission" date="2014-09" db="EMBL/GenBank/DDBJ databases">
        <authorList>
            <person name="Mudge J."/>
            <person name="Ramaraj T."/>
            <person name="Lindquist I.E."/>
            <person name="Bharti A.K."/>
            <person name="Sundararajan A."/>
            <person name="Cameron C.T."/>
            <person name="Woodward J.E."/>
            <person name="May G.D."/>
            <person name="Brubaker C."/>
            <person name="Broadhvest J."/>
            <person name="Wilkins T.A."/>
        </authorList>
    </citation>
    <scope>NUCLEOTIDE SEQUENCE</scope>
    <source>
        <strain evidence="4">cv. AKA8401</strain>
    </source>
</reference>
<dbReference type="Proteomes" id="UP000032142">
    <property type="component" value="Unassembled WGS sequence"/>
</dbReference>
<accession>A0A0B0MXL2</accession>
<feature type="region of interest" description="Disordered" evidence="1">
    <location>
        <begin position="1"/>
        <end position="35"/>
    </location>
</feature>
<dbReference type="EMBL" id="JRRC01432260">
    <property type="protein sequence ID" value="KHG05525.1"/>
    <property type="molecule type" value="Genomic_DNA"/>
</dbReference>
<sequence length="152" mass="18245">MQPPQTVVDGGWSTHSLTPFRSMFEDPTPTTTKNQKESVTPFVGFCFNEGETLMYTDDSKLRYTKDQRDCRWPFWCNGAESRASCVPRAHMEARRLRLLGFLYCFMFWAIFWVRFWFWAYKTWFCIWVVVTIEFFDGPGKFRPVQYLFKYKA</sequence>
<dbReference type="GO" id="GO:0003743">
    <property type="term" value="F:translation initiation factor activity"/>
    <property type="evidence" value="ECO:0007669"/>
    <property type="project" value="UniProtKB-KW"/>
</dbReference>
<keyword evidence="4" id="KW-1185">Reference proteome</keyword>
<proteinExistence type="predicted"/>
<comment type="caution">
    <text evidence="3">The sequence shown here is derived from an EMBL/GenBank/DDBJ whole genome shotgun (WGS) entry which is preliminary data.</text>
</comment>
<keyword evidence="3" id="KW-0396">Initiation factor</keyword>
<keyword evidence="2" id="KW-0472">Membrane</keyword>
<organism evidence="3 4">
    <name type="scientific">Gossypium arboreum</name>
    <name type="common">Tree cotton</name>
    <name type="synonym">Gossypium nanking</name>
    <dbReference type="NCBI Taxonomy" id="29729"/>
    <lineage>
        <taxon>Eukaryota</taxon>
        <taxon>Viridiplantae</taxon>
        <taxon>Streptophyta</taxon>
        <taxon>Embryophyta</taxon>
        <taxon>Tracheophyta</taxon>
        <taxon>Spermatophyta</taxon>
        <taxon>Magnoliopsida</taxon>
        <taxon>eudicotyledons</taxon>
        <taxon>Gunneridae</taxon>
        <taxon>Pentapetalae</taxon>
        <taxon>rosids</taxon>
        <taxon>malvids</taxon>
        <taxon>Malvales</taxon>
        <taxon>Malvaceae</taxon>
        <taxon>Malvoideae</taxon>
        <taxon>Gossypium</taxon>
    </lineage>
</organism>
<gene>
    <name evidence="3" type="ORF">F383_31303</name>
</gene>
<keyword evidence="2" id="KW-1133">Transmembrane helix</keyword>
<keyword evidence="2" id="KW-0812">Transmembrane</keyword>
<keyword evidence="3" id="KW-0648">Protein biosynthesis</keyword>
<evidence type="ECO:0000256" key="1">
    <source>
        <dbReference type="SAM" id="MobiDB-lite"/>
    </source>
</evidence>
<evidence type="ECO:0000313" key="4">
    <source>
        <dbReference type="Proteomes" id="UP000032142"/>
    </source>
</evidence>
<dbReference type="AlphaFoldDB" id="A0A0B0MXL2"/>
<feature type="transmembrane region" description="Helical" evidence="2">
    <location>
        <begin position="98"/>
        <end position="119"/>
    </location>
</feature>
<protein>
    <submittedName>
        <fullName evidence="3">Putative translation initiation factor IF-2</fullName>
    </submittedName>
</protein>